<evidence type="ECO:0000313" key="3">
    <source>
        <dbReference type="Proteomes" id="UP000016462"/>
    </source>
</evidence>
<keyword evidence="1" id="KW-0472">Membrane</keyword>
<feature type="transmembrane region" description="Helical" evidence="1">
    <location>
        <begin position="58"/>
        <end position="78"/>
    </location>
</feature>
<name>U1LNT7_9MICO</name>
<dbReference type="OrthoDB" id="4303577at2"/>
<keyword evidence="1" id="KW-0812">Transmembrane</keyword>
<organism evidence="2 3">
    <name type="scientific">Agrococcus pavilionensis RW1</name>
    <dbReference type="NCBI Taxonomy" id="1330458"/>
    <lineage>
        <taxon>Bacteria</taxon>
        <taxon>Bacillati</taxon>
        <taxon>Actinomycetota</taxon>
        <taxon>Actinomycetes</taxon>
        <taxon>Micrococcales</taxon>
        <taxon>Microbacteriaceae</taxon>
        <taxon>Agrococcus</taxon>
    </lineage>
</organism>
<accession>U1LNT7</accession>
<feature type="transmembrane region" description="Helical" evidence="1">
    <location>
        <begin position="197"/>
        <end position="218"/>
    </location>
</feature>
<proteinExistence type="predicted"/>
<gene>
    <name evidence="2" type="ORF">L332_04130</name>
</gene>
<dbReference type="EMBL" id="ASHR01000030">
    <property type="protein sequence ID" value="ERG63642.1"/>
    <property type="molecule type" value="Genomic_DNA"/>
</dbReference>
<sequence length="319" mass="33029">MSPRLRIWLAALVLAVPPLAIAVTWAALAPQLPDVIATHWSGADVADGFSETGPMLRWLLIATCAMLGVGLVLAAVTIDGRLRAMLLSCLAAVSGMLAGAFIASVGATLQAGSAEQAVLGAWLLVLLAPLALLLVPWFVHPREGETAAGPAERMPLPESDATEWRGELGSAGFAWIGVGLLVLGAVIALVAPETGAVPLRVLVGVTTAAAALVVLALARIRVTIDSEALRVRGALLPVPLRTIATDRIRAVDAAVIEPMHWGGWGYRGLPGQVAIVLRKGPGIVVTTRDGSRFAVTVEGAEHGAAVLAGIVERSRQRSE</sequence>
<feature type="transmembrane region" description="Helical" evidence="1">
    <location>
        <begin position="85"/>
        <end position="107"/>
    </location>
</feature>
<evidence type="ECO:0008006" key="4">
    <source>
        <dbReference type="Google" id="ProtNLM"/>
    </source>
</evidence>
<comment type="caution">
    <text evidence="2">The sequence shown here is derived from an EMBL/GenBank/DDBJ whole genome shotgun (WGS) entry which is preliminary data.</text>
</comment>
<dbReference type="Proteomes" id="UP000016462">
    <property type="component" value="Unassembled WGS sequence"/>
</dbReference>
<protein>
    <recommendedName>
        <fullName evidence="4">DUF1648 domain-containing protein</fullName>
    </recommendedName>
</protein>
<feature type="transmembrane region" description="Helical" evidence="1">
    <location>
        <begin position="172"/>
        <end position="191"/>
    </location>
</feature>
<dbReference type="AlphaFoldDB" id="U1LNT7"/>
<keyword evidence="3" id="KW-1185">Reference proteome</keyword>
<evidence type="ECO:0000313" key="2">
    <source>
        <dbReference type="EMBL" id="ERG63642.1"/>
    </source>
</evidence>
<evidence type="ECO:0000256" key="1">
    <source>
        <dbReference type="SAM" id="Phobius"/>
    </source>
</evidence>
<feature type="transmembrane region" description="Helical" evidence="1">
    <location>
        <begin position="119"/>
        <end position="139"/>
    </location>
</feature>
<keyword evidence="1" id="KW-1133">Transmembrane helix</keyword>
<dbReference type="RefSeq" id="WP_021011096.1">
    <property type="nucleotide sequence ID" value="NZ_ASHR01000030.1"/>
</dbReference>
<reference evidence="2 3" key="1">
    <citation type="journal article" date="2013" name="Genome Announc.">
        <title>First draft genome sequence from a member of the genus agrococcus, isolated from modern microbialites.</title>
        <authorList>
            <person name="White R.A.III."/>
            <person name="Grassa C.J."/>
            <person name="Suttle C.A."/>
        </authorList>
    </citation>
    <scope>NUCLEOTIDE SEQUENCE [LARGE SCALE GENOMIC DNA]</scope>
    <source>
        <strain evidence="2 3">RW1</strain>
    </source>
</reference>